<evidence type="ECO:0000313" key="1">
    <source>
        <dbReference type="EMBL" id="GIN22544.1"/>
    </source>
</evidence>
<accession>A0ABQ4K9Z5</accession>
<evidence type="ECO:0008006" key="3">
    <source>
        <dbReference type="Google" id="ProtNLM"/>
    </source>
</evidence>
<gene>
    <name evidence="1" type="ORF">J1TS3_36780</name>
</gene>
<organism evidence="1 2">
    <name type="scientific">Siminovitchia fordii</name>
    <dbReference type="NCBI Taxonomy" id="254759"/>
    <lineage>
        <taxon>Bacteria</taxon>
        <taxon>Bacillati</taxon>
        <taxon>Bacillota</taxon>
        <taxon>Bacilli</taxon>
        <taxon>Bacillales</taxon>
        <taxon>Bacillaceae</taxon>
        <taxon>Siminovitchia</taxon>
    </lineage>
</organism>
<protein>
    <recommendedName>
        <fullName evidence="3">Transposase</fullName>
    </recommendedName>
</protein>
<evidence type="ECO:0000313" key="2">
    <source>
        <dbReference type="Proteomes" id="UP000680279"/>
    </source>
</evidence>
<sequence>MKIVGIDVGKEETKYMSIDLRGGHNNDQPVVREVKGDFSEQAQFFTDLIEQQKPLKVVINIRGFGMVLLDKLMGELEKKNIYLDKTGNVAYRD</sequence>
<keyword evidence="2" id="KW-1185">Reference proteome</keyword>
<name>A0ABQ4K9Z5_9BACI</name>
<dbReference type="Proteomes" id="UP000680279">
    <property type="component" value="Unassembled WGS sequence"/>
</dbReference>
<comment type="caution">
    <text evidence="1">The sequence shown here is derived from an EMBL/GenBank/DDBJ whole genome shotgun (WGS) entry which is preliminary data.</text>
</comment>
<reference evidence="1 2" key="1">
    <citation type="submission" date="2021-03" db="EMBL/GenBank/DDBJ databases">
        <title>Antimicrobial resistance genes in bacteria isolated from Japanese honey, and their potential for conferring macrolide and lincosamide resistance in the American foulbrood pathogen Paenibacillus larvae.</title>
        <authorList>
            <person name="Okamoto M."/>
            <person name="Kumagai M."/>
            <person name="Kanamori H."/>
            <person name="Takamatsu D."/>
        </authorList>
    </citation>
    <scope>NUCLEOTIDE SEQUENCE [LARGE SCALE GENOMIC DNA]</scope>
    <source>
        <strain evidence="1 2">J1TS3</strain>
    </source>
</reference>
<dbReference type="EMBL" id="BOQT01000018">
    <property type="protein sequence ID" value="GIN22544.1"/>
    <property type="molecule type" value="Genomic_DNA"/>
</dbReference>
<proteinExistence type="predicted"/>
<dbReference type="RefSeq" id="WP_212963664.1">
    <property type="nucleotide sequence ID" value="NZ_BOQT01000018.1"/>
</dbReference>